<dbReference type="InterPro" id="IPR016181">
    <property type="entry name" value="Acyl_CoA_acyltransferase"/>
</dbReference>
<dbReference type="CDD" id="cd04301">
    <property type="entry name" value="NAT_SF"/>
    <property type="match status" value="1"/>
</dbReference>
<protein>
    <submittedName>
        <fullName evidence="4">GNAT family N-acetyltransferase</fullName>
    </submittedName>
</protein>
<evidence type="ECO:0000256" key="1">
    <source>
        <dbReference type="ARBA" id="ARBA00022679"/>
    </source>
</evidence>
<dbReference type="EMBL" id="RJVQ01000007">
    <property type="protein sequence ID" value="RQW62201.1"/>
    <property type="molecule type" value="Genomic_DNA"/>
</dbReference>
<dbReference type="Proteomes" id="UP000281112">
    <property type="component" value="Unassembled WGS sequence"/>
</dbReference>
<keyword evidence="2" id="KW-0012">Acyltransferase</keyword>
<organism evidence="4 5">
    <name type="scientific">Vibrio viridaestus</name>
    <dbReference type="NCBI Taxonomy" id="2487322"/>
    <lineage>
        <taxon>Bacteria</taxon>
        <taxon>Pseudomonadati</taxon>
        <taxon>Pseudomonadota</taxon>
        <taxon>Gammaproteobacteria</taxon>
        <taxon>Vibrionales</taxon>
        <taxon>Vibrionaceae</taxon>
        <taxon>Vibrio</taxon>
    </lineage>
</organism>
<evidence type="ECO:0000256" key="2">
    <source>
        <dbReference type="ARBA" id="ARBA00023315"/>
    </source>
</evidence>
<dbReference type="PANTHER" id="PTHR43420">
    <property type="entry name" value="ACETYLTRANSFERASE"/>
    <property type="match status" value="1"/>
</dbReference>
<keyword evidence="5" id="KW-1185">Reference proteome</keyword>
<comment type="caution">
    <text evidence="4">The sequence shown here is derived from an EMBL/GenBank/DDBJ whole genome shotgun (WGS) entry which is preliminary data.</text>
</comment>
<gene>
    <name evidence="4" type="ORF">EES38_15915</name>
</gene>
<dbReference type="OrthoDB" id="9799601at2"/>
<evidence type="ECO:0000259" key="3">
    <source>
        <dbReference type="PROSITE" id="PS51186"/>
    </source>
</evidence>
<sequence length="163" mass="18161">MNRKIEIFVADYENSQHAKDLIELLNDYANDEMGGNEPISEYVRTNLVAKLREVPGAFSLLCYVDNQPAGLCNCFEAFSTFAAKPLVNIHDIAIKASFRGLGLSQRLLEEVESIARKRDCCKVTLEVLAGNSVAQSAYTKFGFAPYELSEGTGIAQFWQKKLK</sequence>
<dbReference type="SUPFAM" id="SSF55729">
    <property type="entry name" value="Acyl-CoA N-acyltransferases (Nat)"/>
    <property type="match status" value="1"/>
</dbReference>
<dbReference type="RefSeq" id="WP_124938195.1">
    <property type="nucleotide sequence ID" value="NZ_RJVQ01000007.1"/>
</dbReference>
<proteinExistence type="predicted"/>
<dbReference type="Gene3D" id="3.40.630.30">
    <property type="match status" value="1"/>
</dbReference>
<dbReference type="AlphaFoldDB" id="A0A3N9TDE4"/>
<dbReference type="Pfam" id="PF00583">
    <property type="entry name" value="Acetyltransf_1"/>
    <property type="match status" value="1"/>
</dbReference>
<evidence type="ECO:0000313" key="5">
    <source>
        <dbReference type="Proteomes" id="UP000281112"/>
    </source>
</evidence>
<dbReference type="PROSITE" id="PS51186">
    <property type="entry name" value="GNAT"/>
    <property type="match status" value="1"/>
</dbReference>
<name>A0A3N9TDE4_9VIBR</name>
<dbReference type="GO" id="GO:0016747">
    <property type="term" value="F:acyltransferase activity, transferring groups other than amino-acyl groups"/>
    <property type="evidence" value="ECO:0007669"/>
    <property type="project" value="InterPro"/>
</dbReference>
<feature type="domain" description="N-acetyltransferase" evidence="3">
    <location>
        <begin position="5"/>
        <end position="163"/>
    </location>
</feature>
<accession>A0A3N9TDE4</accession>
<reference evidence="4 5" key="1">
    <citation type="submission" date="2018-11" db="EMBL/GenBank/DDBJ databases">
        <title>Vibrio LJC006 sp. nov., isolated from seawater during the bloom of the enteromorpha.</title>
        <authorList>
            <person name="Liang J."/>
        </authorList>
    </citation>
    <scope>NUCLEOTIDE SEQUENCE [LARGE SCALE GENOMIC DNA]</scope>
    <source>
        <strain evidence="4 5">LJC006</strain>
    </source>
</reference>
<keyword evidence="1 4" id="KW-0808">Transferase</keyword>
<dbReference type="InterPro" id="IPR000182">
    <property type="entry name" value="GNAT_dom"/>
</dbReference>
<evidence type="ECO:0000313" key="4">
    <source>
        <dbReference type="EMBL" id="RQW62201.1"/>
    </source>
</evidence>
<dbReference type="InterPro" id="IPR050680">
    <property type="entry name" value="YpeA/RimI_acetyltransf"/>
</dbReference>